<name>A0ACC2D4Q5_DIPCM</name>
<evidence type="ECO:0000313" key="2">
    <source>
        <dbReference type="Proteomes" id="UP001162992"/>
    </source>
</evidence>
<gene>
    <name evidence="1" type="ORF">O6H91_07G046900</name>
</gene>
<dbReference type="Proteomes" id="UP001162992">
    <property type="component" value="Chromosome 7"/>
</dbReference>
<keyword evidence="2" id="KW-1185">Reference proteome</keyword>
<accession>A0ACC2D4Q5</accession>
<dbReference type="EMBL" id="CM055098">
    <property type="protein sequence ID" value="KAJ7549266.1"/>
    <property type="molecule type" value="Genomic_DNA"/>
</dbReference>
<reference evidence="2" key="1">
    <citation type="journal article" date="2024" name="Proc. Natl. Acad. Sci. U.S.A.">
        <title>Extraordinary preservation of gene collinearity over three hundred million years revealed in homosporous lycophytes.</title>
        <authorList>
            <person name="Li C."/>
            <person name="Wickell D."/>
            <person name="Kuo L.Y."/>
            <person name="Chen X."/>
            <person name="Nie B."/>
            <person name="Liao X."/>
            <person name="Peng D."/>
            <person name="Ji J."/>
            <person name="Jenkins J."/>
            <person name="Williams M."/>
            <person name="Shu S."/>
            <person name="Plott C."/>
            <person name="Barry K."/>
            <person name="Rajasekar S."/>
            <person name="Grimwood J."/>
            <person name="Han X."/>
            <person name="Sun S."/>
            <person name="Hou Z."/>
            <person name="He W."/>
            <person name="Dai G."/>
            <person name="Sun C."/>
            <person name="Schmutz J."/>
            <person name="Leebens-Mack J.H."/>
            <person name="Li F.W."/>
            <person name="Wang L."/>
        </authorList>
    </citation>
    <scope>NUCLEOTIDE SEQUENCE [LARGE SCALE GENOMIC DNA]</scope>
    <source>
        <strain evidence="2">cv. PW_Plant_1</strain>
    </source>
</reference>
<evidence type="ECO:0000313" key="1">
    <source>
        <dbReference type="EMBL" id="KAJ7549266.1"/>
    </source>
</evidence>
<organism evidence="1 2">
    <name type="scientific">Diphasiastrum complanatum</name>
    <name type="common">Issler's clubmoss</name>
    <name type="synonym">Lycopodium complanatum</name>
    <dbReference type="NCBI Taxonomy" id="34168"/>
    <lineage>
        <taxon>Eukaryota</taxon>
        <taxon>Viridiplantae</taxon>
        <taxon>Streptophyta</taxon>
        <taxon>Embryophyta</taxon>
        <taxon>Tracheophyta</taxon>
        <taxon>Lycopodiopsida</taxon>
        <taxon>Lycopodiales</taxon>
        <taxon>Lycopodiaceae</taxon>
        <taxon>Lycopodioideae</taxon>
        <taxon>Diphasiastrum</taxon>
    </lineage>
</organism>
<proteinExistence type="predicted"/>
<comment type="caution">
    <text evidence="1">The sequence shown here is derived from an EMBL/GenBank/DDBJ whole genome shotgun (WGS) entry which is preliminary data.</text>
</comment>
<protein>
    <submittedName>
        <fullName evidence="1">Uncharacterized protein</fullName>
    </submittedName>
</protein>
<sequence>MLQISYLYRALYIIPSNSKSFLFSDICSRQQASKLPMLPTTELAAASYSACVEEDLMKVVDPFLDRAARWPRLELPASPESTSSSCSSYGHVGWNDDRDQEHRLTQRSVAVTPATSTSGCIYVASAPTRDAVCQFEPMLEQALRKRCGIRQSQGSCVEIPSRKALTQRLADDQGLQLQNRPNCEAKFAIMTQVGRLQMHLDQSQQLGAKSRPMELDHQQGLQWHNEHQQQSEREQWNAGLNTWSARQFLEMIEKQNARTLAMRRTKMYRGVRQRHWGKWVAEIRLPRNRTRLWLGTFETAEEAAMAYDEAAYKLRGDFARLNFPQLRHHHHPCYNLSPPTSYHGFPSILKPDADSNRGFKWKANVTSACSLESCSTVTSSLIMDNEKLERVSQNLIAAEDGGITNDSGYGNARDYMNSTTIDSTTSYVTNLMSSTLFTIAPKESQMLPDDCIRLSKQALSPSSCKLDANLNDSDLWKWAEIDESLLKDAPSLEIDMTWDVLAAPALQAETNGMHMEKVAAVKPLSPSTFNQQAYLCQGLAGKSGNY</sequence>